<dbReference type="AlphaFoldDB" id="A0A370BSJ9"/>
<feature type="compositionally biased region" description="Basic and acidic residues" evidence="1">
    <location>
        <begin position="726"/>
        <end position="741"/>
    </location>
</feature>
<dbReference type="VEuPathDB" id="FungiDB:M747DRAFT_244805"/>
<dbReference type="EMBL" id="KZ851938">
    <property type="protein sequence ID" value="RDH16489.1"/>
    <property type="molecule type" value="Genomic_DNA"/>
</dbReference>
<feature type="compositionally biased region" description="Pro residues" evidence="1">
    <location>
        <begin position="594"/>
        <end position="603"/>
    </location>
</feature>
<proteinExistence type="predicted"/>
<feature type="compositionally biased region" description="Gly residues" evidence="1">
    <location>
        <begin position="745"/>
        <end position="762"/>
    </location>
</feature>
<name>A0A370BSJ9_ASPNG</name>
<protein>
    <submittedName>
        <fullName evidence="2">Uncharacterized protein</fullName>
    </submittedName>
</protein>
<dbReference type="Proteomes" id="UP000253845">
    <property type="component" value="Unassembled WGS sequence"/>
</dbReference>
<evidence type="ECO:0000313" key="3">
    <source>
        <dbReference type="Proteomes" id="UP000253845"/>
    </source>
</evidence>
<sequence>MLYAYDFEPFKSSSRLAWIVLNVNCISCVAVSRFTTISIPVTTVMTKATEYHLATIPTIIPRQAFLDFPIASSYQGCRLLDLEAHNGPILEQKTAKQRYLRRRERKSSGMKGETKQVTITTITWTRSDSDDDAAVQISAAQAGSGVCYFIDPEGLVMDNLTVRGKLATAKIGGRGRGVRMCLSMVFGDDASGILRGGPSIRNMTASIQDDFEVTMLMACSELYRRTGIIQIQLKAGYQVGRMPDESATWTSWHRASAWDTDKALVPLATSATPPPDCQCISQLLQGTVYPYPSVGGVPIQRACVTGNVSEQREHKQNVLVESMGPQPMLIKSAHLLKVDLDVQFVQPHRRWVFLFGCQLQAFVPGAGRAAYSSAGLFAGLVDWFINPGTANLFDGTFSCCVPACFQHHMGTGTDVRGSPEHLDTLIRCVSGHDDAGELESGARRFLCGLRLLSSPVAPAVCGVIDVNEVDLLPGSRSHSFRLIRAAQLTDAALYSSGPKEYVYPITMPPDAGYQPNTILQGTTHHTSSLSTTRYRARGIADAISDEQAGIRIRPYTLRAWKIGLNIRETLPPHRPASAYVTPCRLRKKFMVSAPTPPLPPPHPFSSDQQKAPPASSYRTAPPLHKSNTPEVPDPDFPPITTVFDVVNGRRIAIQNTQISRVNCPSHAATQEGTMCHMIPMVDIEVFPVAVENVRFRDRVLAPRVCRPGPISDVEELGSLRGFGGSRKTERLEAESTSKDNTEFGPRGGSAGYDGYGGGLGGY</sequence>
<reference evidence="2 3" key="1">
    <citation type="submission" date="2018-07" db="EMBL/GenBank/DDBJ databases">
        <title>Section-level genome sequencing of Aspergillus section Nigri to investigate inter- and intra-species variation.</title>
        <authorList>
            <consortium name="DOE Joint Genome Institute"/>
            <person name="Vesth T.C."/>
            <person name="Nybo J.L."/>
            <person name="Theobald S."/>
            <person name="Frisvad J.C."/>
            <person name="Larsen T.O."/>
            <person name="Nielsen K.F."/>
            <person name="Hoof J.B."/>
            <person name="Brandl J."/>
            <person name="Salamov A."/>
            <person name="Riley R."/>
            <person name="Gladden J.M."/>
            <person name="Phatale P."/>
            <person name="Nielsen M.T."/>
            <person name="Lyhne E.K."/>
            <person name="Kogle M.E."/>
            <person name="Strasser K."/>
            <person name="McDonnell E."/>
            <person name="Barry K."/>
            <person name="Clum A."/>
            <person name="Chen C."/>
            <person name="Nolan M."/>
            <person name="Sandor L."/>
            <person name="Kuo A."/>
            <person name="Lipzen A."/>
            <person name="Hainaut M."/>
            <person name="Drula E."/>
            <person name="Tsang A."/>
            <person name="Magnuson J.K."/>
            <person name="Henrissat B."/>
            <person name="Wiebenga A."/>
            <person name="Simmons B.A."/>
            <person name="Makela M.R."/>
            <person name="De vries R.P."/>
            <person name="Grigoriev I.V."/>
            <person name="Mortensen U.H."/>
            <person name="Baker S.E."/>
            <person name="Andersen M.R."/>
        </authorList>
    </citation>
    <scope>NUCLEOTIDE SEQUENCE [LARGE SCALE GENOMIC DNA]</scope>
    <source>
        <strain evidence="2 3">ATCC 13496</strain>
    </source>
</reference>
<evidence type="ECO:0000256" key="1">
    <source>
        <dbReference type="SAM" id="MobiDB-lite"/>
    </source>
</evidence>
<feature type="region of interest" description="Disordered" evidence="1">
    <location>
        <begin position="591"/>
        <end position="637"/>
    </location>
</feature>
<accession>A0A370BSJ9</accession>
<organism evidence="2 3">
    <name type="scientific">Aspergillus niger ATCC 13496</name>
    <dbReference type="NCBI Taxonomy" id="1353008"/>
    <lineage>
        <taxon>Eukaryota</taxon>
        <taxon>Fungi</taxon>
        <taxon>Dikarya</taxon>
        <taxon>Ascomycota</taxon>
        <taxon>Pezizomycotina</taxon>
        <taxon>Eurotiomycetes</taxon>
        <taxon>Eurotiomycetidae</taxon>
        <taxon>Eurotiales</taxon>
        <taxon>Aspergillaceae</taxon>
        <taxon>Aspergillus</taxon>
        <taxon>Aspergillus subgen. Circumdati</taxon>
    </lineage>
</organism>
<evidence type="ECO:0000313" key="2">
    <source>
        <dbReference type="EMBL" id="RDH16489.1"/>
    </source>
</evidence>
<gene>
    <name evidence="2" type="ORF">M747DRAFT_244805</name>
</gene>
<feature type="region of interest" description="Disordered" evidence="1">
    <location>
        <begin position="721"/>
        <end position="762"/>
    </location>
</feature>